<dbReference type="InterPro" id="IPR017972">
    <property type="entry name" value="Cyt_P450_CS"/>
</dbReference>
<reference evidence="11 12" key="1">
    <citation type="submission" date="2016-10" db="EMBL/GenBank/DDBJ databases">
        <authorList>
            <person name="de Groot N.N."/>
        </authorList>
    </citation>
    <scope>NUCLEOTIDE SEQUENCE [LARGE SCALE GENOMIC DNA]</scope>
    <source>
        <strain evidence="11 12">DSM 44637</strain>
    </source>
</reference>
<dbReference type="RefSeq" id="WP_067588324.1">
    <property type="nucleotide sequence ID" value="NZ_FOWC01000006.1"/>
</dbReference>
<evidence type="ECO:0000256" key="3">
    <source>
        <dbReference type="ARBA" id="ARBA00022617"/>
    </source>
</evidence>
<name>A0A1I5SAK4_9PSEU</name>
<dbReference type="Proteomes" id="UP000470404">
    <property type="component" value="Unassembled WGS sequence"/>
</dbReference>
<accession>A0A1I5SAK4</accession>
<keyword evidence="6 9" id="KW-0408">Iron</keyword>
<dbReference type="GO" id="GO:0036199">
    <property type="term" value="F:cholest-4-en-3-one 26-monooxygenase activity"/>
    <property type="evidence" value="ECO:0007669"/>
    <property type="project" value="TreeGrafter"/>
</dbReference>
<evidence type="ECO:0000313" key="11">
    <source>
        <dbReference type="EMBL" id="SFP67794.1"/>
    </source>
</evidence>
<dbReference type="GO" id="GO:0020037">
    <property type="term" value="F:heme binding"/>
    <property type="evidence" value="ECO:0007669"/>
    <property type="project" value="InterPro"/>
</dbReference>
<evidence type="ECO:0000256" key="7">
    <source>
        <dbReference type="ARBA" id="ARBA00023033"/>
    </source>
</evidence>
<keyword evidence="7 9" id="KW-0503">Monooxygenase</keyword>
<comment type="similarity">
    <text evidence="2 9">Belongs to the cytochrome P450 family.</text>
</comment>
<dbReference type="PROSITE" id="PS00086">
    <property type="entry name" value="CYTOCHROME_P450"/>
    <property type="match status" value="1"/>
</dbReference>
<evidence type="ECO:0000256" key="1">
    <source>
        <dbReference type="ARBA" id="ARBA00004660"/>
    </source>
</evidence>
<evidence type="ECO:0000256" key="5">
    <source>
        <dbReference type="ARBA" id="ARBA00023002"/>
    </source>
</evidence>
<proteinExistence type="inferred from homology"/>
<keyword evidence="13" id="KW-1185">Reference proteome</keyword>
<evidence type="ECO:0000256" key="4">
    <source>
        <dbReference type="ARBA" id="ARBA00022723"/>
    </source>
</evidence>
<gene>
    <name evidence="10" type="ORF">G3I59_01245</name>
    <name evidence="11" type="ORF">SAMN05421854_106255</name>
</gene>
<dbReference type="STRING" id="112413.SAMN05421854_106255"/>
<evidence type="ECO:0000256" key="2">
    <source>
        <dbReference type="ARBA" id="ARBA00010617"/>
    </source>
</evidence>
<dbReference type="Proteomes" id="UP000199137">
    <property type="component" value="Unassembled WGS sequence"/>
</dbReference>
<dbReference type="InterPro" id="IPR002397">
    <property type="entry name" value="Cyt_P450_B"/>
</dbReference>
<keyword evidence="3 9" id="KW-0349">Heme</keyword>
<protein>
    <submittedName>
        <fullName evidence="10">Cytochrome P450</fullName>
    </submittedName>
</protein>
<evidence type="ECO:0000256" key="9">
    <source>
        <dbReference type="RuleBase" id="RU000461"/>
    </source>
</evidence>
<dbReference type="GO" id="GO:0006707">
    <property type="term" value="P:cholesterol catabolic process"/>
    <property type="evidence" value="ECO:0007669"/>
    <property type="project" value="TreeGrafter"/>
</dbReference>
<reference evidence="10 13" key="2">
    <citation type="submission" date="2020-01" db="EMBL/GenBank/DDBJ databases">
        <title>Insect and environment-associated Actinomycetes.</title>
        <authorList>
            <person name="Currrie C."/>
            <person name="Chevrette M."/>
            <person name="Carlson C."/>
            <person name="Stubbendieck R."/>
            <person name="Wendt-Pienkowski E."/>
        </authorList>
    </citation>
    <scope>NUCLEOTIDE SEQUENCE [LARGE SCALE GENOMIC DNA]</scope>
    <source>
        <strain evidence="10 13">SID8386</strain>
    </source>
</reference>
<dbReference type="Gene3D" id="1.10.630.10">
    <property type="entry name" value="Cytochrome P450"/>
    <property type="match status" value="1"/>
</dbReference>
<comment type="pathway">
    <text evidence="1">Antibiotic biosynthesis; vancomycin biosynthesis.</text>
</comment>
<dbReference type="InterPro" id="IPR036396">
    <property type="entry name" value="Cyt_P450_sf"/>
</dbReference>
<evidence type="ECO:0000313" key="13">
    <source>
        <dbReference type="Proteomes" id="UP000470404"/>
    </source>
</evidence>
<dbReference type="Pfam" id="PF00067">
    <property type="entry name" value="p450"/>
    <property type="match status" value="2"/>
</dbReference>
<dbReference type="PRINTS" id="PR00385">
    <property type="entry name" value="P450"/>
</dbReference>
<keyword evidence="5 9" id="KW-0560">Oxidoreductase</keyword>
<dbReference type="OrthoDB" id="9801155at2"/>
<dbReference type="EMBL" id="FOWC01000006">
    <property type="protein sequence ID" value="SFP67794.1"/>
    <property type="molecule type" value="Genomic_DNA"/>
</dbReference>
<evidence type="ECO:0000256" key="8">
    <source>
        <dbReference type="ARBA" id="ARBA00055433"/>
    </source>
</evidence>
<dbReference type="GO" id="GO:0005506">
    <property type="term" value="F:iron ion binding"/>
    <property type="evidence" value="ECO:0007669"/>
    <property type="project" value="InterPro"/>
</dbReference>
<evidence type="ECO:0000313" key="12">
    <source>
        <dbReference type="Proteomes" id="UP000199137"/>
    </source>
</evidence>
<dbReference type="SUPFAM" id="SSF48264">
    <property type="entry name" value="Cytochrome P450"/>
    <property type="match status" value="1"/>
</dbReference>
<dbReference type="FunFam" id="1.10.630.10:FF:000018">
    <property type="entry name" value="Cytochrome P450 monooxygenase"/>
    <property type="match status" value="1"/>
</dbReference>
<dbReference type="EMBL" id="JAAGNC010000009">
    <property type="protein sequence ID" value="NEC54271.1"/>
    <property type="molecule type" value="Genomic_DNA"/>
</dbReference>
<dbReference type="GO" id="GO:0008395">
    <property type="term" value="F:steroid hydroxylase activity"/>
    <property type="evidence" value="ECO:0007669"/>
    <property type="project" value="TreeGrafter"/>
</dbReference>
<comment type="function">
    <text evidence="8">Involved in the coupling of aromatic side chains of the heptapeptide of vancomycin.</text>
</comment>
<dbReference type="PRINTS" id="PR00359">
    <property type="entry name" value="BP450"/>
</dbReference>
<dbReference type="AlphaFoldDB" id="A0A1I5SAK4"/>
<dbReference type="PANTHER" id="PTHR46696">
    <property type="entry name" value="P450, PUTATIVE (EUROFUNG)-RELATED"/>
    <property type="match status" value="1"/>
</dbReference>
<evidence type="ECO:0000256" key="6">
    <source>
        <dbReference type="ARBA" id="ARBA00023004"/>
    </source>
</evidence>
<organism evidence="11 12">
    <name type="scientific">Amycolatopsis rubida</name>
    <dbReference type="NCBI Taxonomy" id="112413"/>
    <lineage>
        <taxon>Bacteria</taxon>
        <taxon>Bacillati</taxon>
        <taxon>Actinomycetota</taxon>
        <taxon>Actinomycetes</taxon>
        <taxon>Pseudonocardiales</taxon>
        <taxon>Pseudonocardiaceae</taxon>
        <taxon>Amycolatopsis</taxon>
    </lineage>
</organism>
<keyword evidence="4 9" id="KW-0479">Metal-binding</keyword>
<dbReference type="PANTHER" id="PTHR46696:SF4">
    <property type="entry name" value="BIOTIN BIOSYNTHESIS CYTOCHROME P450"/>
    <property type="match status" value="1"/>
</dbReference>
<sequence length="407" mass="44591">MSTPGQVSGAPAVFDPFDPALIEDPYPVFARLREEAPVLHLPDYDVWAVTRYADVLRVVRDPVSFSSKIGMSPEFAARGGASTGVGYRIGAPKVRVLIATDPPEHQVFRHAVAAAFTPASVRSLAAKVREFARQRAEALVRAGTGDFFGLVAEPLPVLVLAELLGVPEEMHEEFRHWSRVITGDLDQVGRTEEHLGRGMGMFRYFSHQLRRRRGDGRTLFDSIARAGRSGVSSQEVLAFCAFLLVAGIETTTNLLTNAMAVLLREPEVQQRLRECPELIDTAVDEAIRYDTSVQALWRGTTVETELSGVRIPAGQRILVVFGAANRDGAKFPEPDRFLPGRGATDHVGFGAGPHFCLGARLARLEIAEALRAVLGATRWIEPAGRGKRTRSVVLRGFLEQPVRAEPR</sequence>
<dbReference type="InterPro" id="IPR001128">
    <property type="entry name" value="Cyt_P450"/>
</dbReference>
<evidence type="ECO:0000313" key="10">
    <source>
        <dbReference type="EMBL" id="NEC54271.1"/>
    </source>
</evidence>